<evidence type="ECO:0000313" key="1">
    <source>
        <dbReference type="EMBL" id="MDR6904050.1"/>
    </source>
</evidence>
<organism evidence="1 2">
    <name type="scientific">Rhizobium miluonense</name>
    <dbReference type="NCBI Taxonomy" id="411945"/>
    <lineage>
        <taxon>Bacteria</taxon>
        <taxon>Pseudomonadati</taxon>
        <taxon>Pseudomonadota</taxon>
        <taxon>Alphaproteobacteria</taxon>
        <taxon>Hyphomicrobiales</taxon>
        <taxon>Rhizobiaceae</taxon>
        <taxon>Rhizobium/Agrobacterium group</taxon>
        <taxon>Rhizobium</taxon>
    </lineage>
</organism>
<proteinExistence type="predicted"/>
<name>A0ABU1SYM8_9HYPH</name>
<reference evidence="1 2" key="1">
    <citation type="submission" date="2023-07" db="EMBL/GenBank/DDBJ databases">
        <title>Sorghum-associated microbial communities from plants grown in Nebraska, USA.</title>
        <authorList>
            <person name="Schachtman D."/>
        </authorList>
    </citation>
    <scope>NUCLEOTIDE SEQUENCE [LARGE SCALE GENOMIC DNA]</scope>
    <source>
        <strain evidence="1 2">3199</strain>
    </source>
</reference>
<protein>
    <submittedName>
        <fullName evidence="1">Uncharacterized protein</fullName>
    </submittedName>
</protein>
<sequence>MPGLLFCQPDNRIYCWRYRLSETILLKAGFLGSSAPLSRIQILYCLSDAEDSAQYSVGFETKSLNVPSDWH</sequence>
<gene>
    <name evidence="1" type="ORF">J2W52_005683</name>
</gene>
<evidence type="ECO:0000313" key="2">
    <source>
        <dbReference type="Proteomes" id="UP001250791"/>
    </source>
</evidence>
<accession>A0ABU1SYM8</accession>
<dbReference type="Proteomes" id="UP001250791">
    <property type="component" value="Unassembled WGS sequence"/>
</dbReference>
<dbReference type="EMBL" id="JAVDUP010000012">
    <property type="protein sequence ID" value="MDR6904050.1"/>
    <property type="molecule type" value="Genomic_DNA"/>
</dbReference>
<keyword evidence="2" id="KW-1185">Reference proteome</keyword>
<comment type="caution">
    <text evidence="1">The sequence shown here is derived from an EMBL/GenBank/DDBJ whole genome shotgun (WGS) entry which is preliminary data.</text>
</comment>